<evidence type="ECO:0000313" key="2">
    <source>
        <dbReference type="Proteomes" id="UP000646365"/>
    </source>
</evidence>
<keyword evidence="2" id="KW-1185">Reference proteome</keyword>
<evidence type="ECO:0000313" key="1">
    <source>
        <dbReference type="EMBL" id="GGF19148.1"/>
    </source>
</evidence>
<accession>A0A8J2YTX6</accession>
<dbReference type="Proteomes" id="UP000646365">
    <property type="component" value="Unassembled WGS sequence"/>
</dbReference>
<protein>
    <submittedName>
        <fullName evidence="1">Uncharacterized protein</fullName>
    </submittedName>
</protein>
<gene>
    <name evidence="1" type="ORF">GCM10011611_26300</name>
</gene>
<proteinExistence type="predicted"/>
<dbReference type="EMBL" id="BMJQ01000006">
    <property type="protein sequence ID" value="GGF19148.1"/>
    <property type="molecule type" value="Genomic_DNA"/>
</dbReference>
<reference evidence="1" key="2">
    <citation type="submission" date="2020-09" db="EMBL/GenBank/DDBJ databases">
        <authorList>
            <person name="Sun Q."/>
            <person name="Zhou Y."/>
        </authorList>
    </citation>
    <scope>NUCLEOTIDE SEQUENCE</scope>
    <source>
        <strain evidence="1">CGMCC 1.15725</strain>
    </source>
</reference>
<sequence length="59" mass="6490">MKTAAPDVTTWRGLLAGMLIAAGTAAADYIAEEWPKVRKEIATSERPRVKPGPKRRQVQ</sequence>
<dbReference type="AlphaFoldDB" id="A0A8J2YTX6"/>
<comment type="caution">
    <text evidence="1">The sequence shown here is derived from an EMBL/GenBank/DDBJ whole genome shotgun (WGS) entry which is preliminary data.</text>
</comment>
<reference evidence="1" key="1">
    <citation type="journal article" date="2014" name="Int. J. Syst. Evol. Microbiol.">
        <title>Complete genome sequence of Corynebacterium casei LMG S-19264T (=DSM 44701T), isolated from a smear-ripened cheese.</title>
        <authorList>
            <consortium name="US DOE Joint Genome Institute (JGI-PGF)"/>
            <person name="Walter F."/>
            <person name="Albersmeier A."/>
            <person name="Kalinowski J."/>
            <person name="Ruckert C."/>
        </authorList>
    </citation>
    <scope>NUCLEOTIDE SEQUENCE</scope>
    <source>
        <strain evidence="1">CGMCC 1.15725</strain>
    </source>
</reference>
<name>A0A8J2YTX6_9PROT</name>
<organism evidence="1 2">
    <name type="scientific">Aliidongia dinghuensis</name>
    <dbReference type="NCBI Taxonomy" id="1867774"/>
    <lineage>
        <taxon>Bacteria</taxon>
        <taxon>Pseudomonadati</taxon>
        <taxon>Pseudomonadota</taxon>
        <taxon>Alphaproteobacteria</taxon>
        <taxon>Rhodospirillales</taxon>
        <taxon>Dongiaceae</taxon>
        <taxon>Aliidongia</taxon>
    </lineage>
</organism>